<dbReference type="EMBL" id="LAZR01016399">
    <property type="protein sequence ID" value="KKM04687.1"/>
    <property type="molecule type" value="Genomic_DNA"/>
</dbReference>
<protein>
    <recommendedName>
        <fullName evidence="2">TFIIB-type domain-containing protein</fullName>
    </recommendedName>
</protein>
<accession>A0A0F9HN70</accession>
<proteinExistence type="predicted"/>
<dbReference type="AlphaFoldDB" id="A0A0F9HN70"/>
<organism evidence="1">
    <name type="scientific">marine sediment metagenome</name>
    <dbReference type="NCBI Taxonomy" id="412755"/>
    <lineage>
        <taxon>unclassified sequences</taxon>
        <taxon>metagenomes</taxon>
        <taxon>ecological metagenomes</taxon>
    </lineage>
</organism>
<comment type="caution">
    <text evidence="1">The sequence shown here is derived from an EMBL/GenBank/DDBJ whole genome shotgun (WGS) entry which is preliminary data.</text>
</comment>
<evidence type="ECO:0000313" key="1">
    <source>
        <dbReference type="EMBL" id="KKM04687.1"/>
    </source>
</evidence>
<sequence length="86" mass="9846">MVKAGEPCPRCADGQLLLDGEGELSCVQCGNIVYTETPAEYEPDRRSHTDNRQNPTVFAEEYRRALPKEEFDEAFKDFKDIMEEQS</sequence>
<evidence type="ECO:0008006" key="2">
    <source>
        <dbReference type="Google" id="ProtNLM"/>
    </source>
</evidence>
<reference evidence="1" key="1">
    <citation type="journal article" date="2015" name="Nature">
        <title>Complex archaea that bridge the gap between prokaryotes and eukaryotes.</title>
        <authorList>
            <person name="Spang A."/>
            <person name="Saw J.H."/>
            <person name="Jorgensen S.L."/>
            <person name="Zaremba-Niedzwiedzka K."/>
            <person name="Martijn J."/>
            <person name="Lind A.E."/>
            <person name="van Eijk R."/>
            <person name="Schleper C."/>
            <person name="Guy L."/>
            <person name="Ettema T.J."/>
        </authorList>
    </citation>
    <scope>NUCLEOTIDE SEQUENCE</scope>
</reference>
<gene>
    <name evidence="1" type="ORF">LCGC14_1761720</name>
</gene>
<name>A0A0F9HN70_9ZZZZ</name>